<feature type="region of interest" description="Disordered" evidence="1">
    <location>
        <begin position="1"/>
        <end position="45"/>
    </location>
</feature>
<keyword evidence="3" id="KW-1185">Reference proteome</keyword>
<dbReference type="Proteomes" id="UP000323597">
    <property type="component" value="Chromosome D03"/>
</dbReference>
<proteinExistence type="predicted"/>
<evidence type="ECO:0000313" key="2">
    <source>
        <dbReference type="EMBL" id="TYI89479.1"/>
    </source>
</evidence>
<protein>
    <submittedName>
        <fullName evidence="2">Uncharacterized protein</fullName>
    </submittedName>
</protein>
<sequence>LSPYSHAPTWITPTSKTPILQSTPKSVPTPSHLLDPPRTHPRNSTQPLIEAFRGNTHNFFPHLFIFDCTSPSPPRPSQNPVHSPLGKYSYPSSIPL</sequence>
<reference evidence="2 3" key="1">
    <citation type="submission" date="2019-07" db="EMBL/GenBank/DDBJ databases">
        <title>WGS assembly of Gossypium mustelinum.</title>
        <authorList>
            <person name="Chen Z.J."/>
            <person name="Sreedasyam A."/>
            <person name="Ando A."/>
            <person name="Song Q."/>
            <person name="De L."/>
            <person name="Hulse-Kemp A."/>
            <person name="Ding M."/>
            <person name="Ye W."/>
            <person name="Kirkbride R."/>
            <person name="Jenkins J."/>
            <person name="Plott C."/>
            <person name="Lovell J."/>
            <person name="Lin Y.-M."/>
            <person name="Vaughn R."/>
            <person name="Liu B."/>
            <person name="Li W."/>
            <person name="Simpson S."/>
            <person name="Scheffler B."/>
            <person name="Saski C."/>
            <person name="Grover C."/>
            <person name="Hu G."/>
            <person name="Conover J."/>
            <person name="Carlson J."/>
            <person name="Shu S."/>
            <person name="Boston L."/>
            <person name="Williams M."/>
            <person name="Peterson D."/>
            <person name="Mcgee K."/>
            <person name="Jones D."/>
            <person name="Wendel J."/>
            <person name="Stelly D."/>
            <person name="Grimwood J."/>
            <person name="Schmutz J."/>
        </authorList>
    </citation>
    <scope>NUCLEOTIDE SEQUENCE [LARGE SCALE GENOMIC DNA]</scope>
    <source>
        <strain evidence="2">1408120.09</strain>
    </source>
</reference>
<evidence type="ECO:0000256" key="1">
    <source>
        <dbReference type="SAM" id="MobiDB-lite"/>
    </source>
</evidence>
<organism evidence="2 3">
    <name type="scientific">Gossypium mustelinum</name>
    <name type="common">Cotton</name>
    <name type="synonym">Gossypium caicoense</name>
    <dbReference type="NCBI Taxonomy" id="34275"/>
    <lineage>
        <taxon>Eukaryota</taxon>
        <taxon>Viridiplantae</taxon>
        <taxon>Streptophyta</taxon>
        <taxon>Embryophyta</taxon>
        <taxon>Tracheophyta</taxon>
        <taxon>Spermatophyta</taxon>
        <taxon>Magnoliopsida</taxon>
        <taxon>eudicotyledons</taxon>
        <taxon>Gunneridae</taxon>
        <taxon>Pentapetalae</taxon>
        <taxon>rosids</taxon>
        <taxon>malvids</taxon>
        <taxon>Malvales</taxon>
        <taxon>Malvaceae</taxon>
        <taxon>Malvoideae</taxon>
        <taxon>Gossypium</taxon>
    </lineage>
</organism>
<accession>A0A5D2VJI7</accession>
<feature type="non-terminal residue" evidence="2">
    <location>
        <position position="1"/>
    </location>
</feature>
<feature type="region of interest" description="Disordered" evidence="1">
    <location>
        <begin position="71"/>
        <end position="96"/>
    </location>
</feature>
<dbReference type="EMBL" id="CM017651">
    <property type="protein sequence ID" value="TYI89479.1"/>
    <property type="molecule type" value="Genomic_DNA"/>
</dbReference>
<gene>
    <name evidence="2" type="ORF">E1A91_D03G059200v1</name>
</gene>
<dbReference type="AlphaFoldDB" id="A0A5D2VJI7"/>
<feature type="compositionally biased region" description="Polar residues" evidence="1">
    <location>
        <begin position="11"/>
        <end position="29"/>
    </location>
</feature>
<evidence type="ECO:0000313" key="3">
    <source>
        <dbReference type="Proteomes" id="UP000323597"/>
    </source>
</evidence>
<name>A0A5D2VJI7_GOSMU</name>